<dbReference type="AlphaFoldDB" id="A0A4Y2J1H8"/>
<protein>
    <submittedName>
        <fullName evidence="1">Uncharacterized protein</fullName>
    </submittedName>
</protein>
<dbReference type="EMBL" id="BGPR01003107">
    <property type="protein sequence ID" value="GBM83765.1"/>
    <property type="molecule type" value="Genomic_DNA"/>
</dbReference>
<name>A0A4Y2J1H8_ARAVE</name>
<proteinExistence type="predicted"/>
<evidence type="ECO:0000313" key="1">
    <source>
        <dbReference type="EMBL" id="GBM83765.1"/>
    </source>
</evidence>
<comment type="caution">
    <text evidence="1">The sequence shown here is derived from an EMBL/GenBank/DDBJ whole genome shotgun (WGS) entry which is preliminary data.</text>
</comment>
<reference evidence="1 2" key="1">
    <citation type="journal article" date="2019" name="Sci. Rep.">
        <title>Orb-weaving spider Araneus ventricosus genome elucidates the spidroin gene catalogue.</title>
        <authorList>
            <person name="Kono N."/>
            <person name="Nakamura H."/>
            <person name="Ohtoshi R."/>
            <person name="Moran D.A.P."/>
            <person name="Shinohara A."/>
            <person name="Yoshida Y."/>
            <person name="Fujiwara M."/>
            <person name="Mori M."/>
            <person name="Tomita M."/>
            <person name="Arakawa K."/>
        </authorList>
    </citation>
    <scope>NUCLEOTIDE SEQUENCE [LARGE SCALE GENOMIC DNA]</scope>
</reference>
<organism evidence="1 2">
    <name type="scientific">Araneus ventricosus</name>
    <name type="common">Orbweaver spider</name>
    <name type="synonym">Epeira ventricosa</name>
    <dbReference type="NCBI Taxonomy" id="182803"/>
    <lineage>
        <taxon>Eukaryota</taxon>
        <taxon>Metazoa</taxon>
        <taxon>Ecdysozoa</taxon>
        <taxon>Arthropoda</taxon>
        <taxon>Chelicerata</taxon>
        <taxon>Arachnida</taxon>
        <taxon>Araneae</taxon>
        <taxon>Araneomorphae</taxon>
        <taxon>Entelegynae</taxon>
        <taxon>Araneoidea</taxon>
        <taxon>Araneidae</taxon>
        <taxon>Araneus</taxon>
    </lineage>
</organism>
<gene>
    <name evidence="1" type="ORF">AVEN_28479_1</name>
</gene>
<accession>A0A4Y2J1H8</accession>
<evidence type="ECO:0000313" key="2">
    <source>
        <dbReference type="Proteomes" id="UP000499080"/>
    </source>
</evidence>
<keyword evidence="2" id="KW-1185">Reference proteome</keyword>
<sequence length="115" mass="12578">MVFPKTLCDDISSSELGAIGMAFSPFLPLFGNSNNWFGDISSCFLQSRVLIPGGANCLILCLLTLQTVYRNASFIYGPNTSLQLRNVQISMSHKGAEIRKGELLFAQIDKSDGRV</sequence>
<dbReference type="Proteomes" id="UP000499080">
    <property type="component" value="Unassembled WGS sequence"/>
</dbReference>